<evidence type="ECO:0000313" key="2">
    <source>
        <dbReference type="Proteomes" id="UP000051176"/>
    </source>
</evidence>
<dbReference type="PATRIC" id="fig|1267003.4.peg.1499"/>
<name>A0A0R1GXH9_9LACO</name>
<gene>
    <name evidence="1" type="ORF">FD07_GL001419</name>
</gene>
<dbReference type="EMBL" id="AZCZ01000036">
    <property type="protein sequence ID" value="KRK35351.1"/>
    <property type="molecule type" value="Genomic_DNA"/>
</dbReference>
<proteinExistence type="predicted"/>
<keyword evidence="2" id="KW-1185">Reference proteome</keyword>
<sequence length="54" mass="6467">METRRYLARFQDEVKDRFSGFYRSPQQAESLAAEGDNFHQRKALDNQVTNEKMR</sequence>
<comment type="caution">
    <text evidence="1">The sequence shown here is derived from an EMBL/GenBank/DDBJ whole genome shotgun (WGS) entry which is preliminary data.</text>
</comment>
<dbReference type="Proteomes" id="UP000051176">
    <property type="component" value="Unassembled WGS sequence"/>
</dbReference>
<evidence type="ECO:0000313" key="1">
    <source>
        <dbReference type="EMBL" id="KRK35351.1"/>
    </source>
</evidence>
<protein>
    <submittedName>
        <fullName evidence="1">Uncharacterized protein</fullName>
    </submittedName>
</protein>
<accession>A0A0R1GXH9</accession>
<dbReference type="AlphaFoldDB" id="A0A0R1GXH9"/>
<dbReference type="STRING" id="357278.IV61_GL001504"/>
<reference evidence="1 2" key="1">
    <citation type="journal article" date="2015" name="Genome Announc.">
        <title>Expanding the biotechnology potential of lactobacilli through comparative genomics of 213 strains and associated genera.</title>
        <authorList>
            <person name="Sun Z."/>
            <person name="Harris H.M."/>
            <person name="McCann A."/>
            <person name="Guo C."/>
            <person name="Argimon S."/>
            <person name="Zhang W."/>
            <person name="Yang X."/>
            <person name="Jeffery I.B."/>
            <person name="Cooney J.C."/>
            <person name="Kagawa T.F."/>
            <person name="Liu W."/>
            <person name="Song Y."/>
            <person name="Salvetti E."/>
            <person name="Wrobel A."/>
            <person name="Rasinkangas P."/>
            <person name="Parkhill J."/>
            <person name="Rea M.C."/>
            <person name="O'Sullivan O."/>
            <person name="Ritari J."/>
            <person name="Douillard F.P."/>
            <person name="Paul Ross R."/>
            <person name="Yang R."/>
            <person name="Briner A.E."/>
            <person name="Felis G.E."/>
            <person name="de Vos W.M."/>
            <person name="Barrangou R."/>
            <person name="Klaenhammer T.R."/>
            <person name="Caufield P.W."/>
            <person name="Cui Y."/>
            <person name="Zhang H."/>
            <person name="O'Toole P.W."/>
        </authorList>
    </citation>
    <scope>NUCLEOTIDE SEQUENCE [LARGE SCALE GENOMIC DNA]</scope>
    <source>
        <strain evidence="1 2">ATCC 53295</strain>
    </source>
</reference>
<organism evidence="1 2">
    <name type="scientific">Levilactobacillus parabrevis ATCC 53295</name>
    <dbReference type="NCBI Taxonomy" id="1267003"/>
    <lineage>
        <taxon>Bacteria</taxon>
        <taxon>Bacillati</taxon>
        <taxon>Bacillota</taxon>
        <taxon>Bacilli</taxon>
        <taxon>Lactobacillales</taxon>
        <taxon>Lactobacillaceae</taxon>
        <taxon>Levilactobacillus</taxon>
    </lineage>
</organism>